<gene>
    <name evidence="7" type="ORF">DFO73_112175</name>
</gene>
<dbReference type="RefSeq" id="WP_110066575.1">
    <property type="nucleotide sequence ID" value="NZ_QGTW01000012.1"/>
</dbReference>
<dbReference type="CDD" id="cd18808">
    <property type="entry name" value="SF1_C_Upf1"/>
    <property type="match status" value="1"/>
</dbReference>
<dbReference type="GO" id="GO:0043139">
    <property type="term" value="F:5'-3' DNA helicase activity"/>
    <property type="evidence" value="ECO:0007669"/>
    <property type="project" value="TreeGrafter"/>
</dbReference>
<evidence type="ECO:0000313" key="7">
    <source>
        <dbReference type="EMBL" id="PWW25882.1"/>
    </source>
</evidence>
<accession>A0A2V2ZTT0</accession>
<dbReference type="InterPro" id="IPR047187">
    <property type="entry name" value="SF1_C_Upf1"/>
</dbReference>
<dbReference type="InterPro" id="IPR041677">
    <property type="entry name" value="DNA2/NAM7_AAA_11"/>
</dbReference>
<dbReference type="PANTHER" id="PTHR43788:SF8">
    <property type="entry name" value="DNA-BINDING PROTEIN SMUBP-2"/>
    <property type="match status" value="1"/>
</dbReference>
<dbReference type="InterPro" id="IPR041679">
    <property type="entry name" value="DNA2/NAM7-like_C"/>
</dbReference>
<dbReference type="InterPro" id="IPR003593">
    <property type="entry name" value="AAA+_ATPase"/>
</dbReference>
<dbReference type="SUPFAM" id="SSF52540">
    <property type="entry name" value="P-loop containing nucleoside triphosphate hydrolases"/>
    <property type="match status" value="1"/>
</dbReference>
<dbReference type="Pfam" id="PF13087">
    <property type="entry name" value="AAA_12"/>
    <property type="match status" value="1"/>
</dbReference>
<protein>
    <submittedName>
        <fullName evidence="7">AAA domain-containing protein</fullName>
    </submittedName>
</protein>
<proteinExistence type="inferred from homology"/>
<evidence type="ECO:0000256" key="5">
    <source>
        <dbReference type="ARBA" id="ARBA00022840"/>
    </source>
</evidence>
<name>A0A2V2ZTT0_9BACI</name>
<evidence type="ECO:0000256" key="1">
    <source>
        <dbReference type="ARBA" id="ARBA00007913"/>
    </source>
</evidence>
<dbReference type="SMART" id="SM00382">
    <property type="entry name" value="AAA"/>
    <property type="match status" value="1"/>
</dbReference>
<sequence>MTATLTYIRDWQKAILAEIIHLKKYGSTRYLMLNGRLLSKSDSYTYFFDTPSTIKVPTGSSIKIEWGSRKVEGRILSSEGNNVILALDENLGMDLSETYLLHDPWELLDQLYQRLEDMKESKRKRSRIKKLMNPSMPAKHPEDKIKTSTHELILRSKYNPVTYVWGPPGTGKTYTLARVAANKYFKGQSVLILAQSNQAIDVLMAEISAFAANKKKVPDGELLRYGSQIGPALSDHPSLTANYLLQKHHSNLAEKKDSLFEERRLLKYDLSRSFSKRDSDLLIDVEKKLSGILEKIRQKEIEFIKSASIIGSTLAKAAGDPAIYEKNFDLVILDEASMAYVPQAAFAASLGKRVIICGDFKQLPPIAAARQKMAEKWLREDIFHHSGVSEAVKDGYLHPHLFLLKEQRRMHPEISAFSNKHIYHSLVGDHPDVLAARSDIAACAPFPGKASVLLNAAGSGEYGIKDGNTNSRINLWNLLLSFQLIHESYIGGSRSIGYVTPYRAQAVLMEQLLGELYEKELTEADIIAATVHRFQGSEREVMIFDTADSFPHERAGMLLIGKESERLLNVAITRTKGKFIHICDLDFIQKHVYRNKTWRRLADHQLQNGQAVHPDKIGKWIKNQHARLQWMHARKMERVKEDIQSAQRKIVISLPEAEKLGEGWGKVFSLRHKSTKLILLAQNPIRAIQTDEVIPHRFPFPFILIDEQILWLGMPAETHKKAKPPYVAARLDSAVAGTYLTSQFNQRK</sequence>
<evidence type="ECO:0000259" key="6">
    <source>
        <dbReference type="SMART" id="SM00382"/>
    </source>
</evidence>
<dbReference type="Pfam" id="PF13086">
    <property type="entry name" value="AAA_11"/>
    <property type="match status" value="1"/>
</dbReference>
<evidence type="ECO:0000256" key="2">
    <source>
        <dbReference type="ARBA" id="ARBA00022741"/>
    </source>
</evidence>
<comment type="caution">
    <text evidence="7">The sequence shown here is derived from an EMBL/GenBank/DDBJ whole genome shotgun (WGS) entry which is preliminary data.</text>
</comment>
<evidence type="ECO:0000256" key="3">
    <source>
        <dbReference type="ARBA" id="ARBA00022801"/>
    </source>
</evidence>
<feature type="domain" description="AAA+ ATPase" evidence="6">
    <location>
        <begin position="158"/>
        <end position="379"/>
    </location>
</feature>
<keyword evidence="4" id="KW-0347">Helicase</keyword>
<dbReference type="PANTHER" id="PTHR43788">
    <property type="entry name" value="DNA2/NAM7 HELICASE FAMILY MEMBER"/>
    <property type="match status" value="1"/>
</dbReference>
<reference evidence="7 8" key="1">
    <citation type="submission" date="2018-05" db="EMBL/GenBank/DDBJ databases">
        <title>Freshwater and sediment microbial communities from various areas in North America, analyzing microbe dynamics in response to fracking.</title>
        <authorList>
            <person name="Lamendella R."/>
        </authorList>
    </citation>
    <scope>NUCLEOTIDE SEQUENCE [LARGE SCALE GENOMIC DNA]</scope>
    <source>
        <strain evidence="7 8">15_TX</strain>
    </source>
</reference>
<dbReference type="GO" id="GO:0005524">
    <property type="term" value="F:ATP binding"/>
    <property type="evidence" value="ECO:0007669"/>
    <property type="project" value="UniProtKB-KW"/>
</dbReference>
<keyword evidence="5" id="KW-0067">ATP-binding</keyword>
<dbReference type="InterPro" id="IPR027417">
    <property type="entry name" value="P-loop_NTPase"/>
</dbReference>
<dbReference type="InterPro" id="IPR050534">
    <property type="entry name" value="Coronavir_polyprotein_1ab"/>
</dbReference>
<comment type="similarity">
    <text evidence="1">Belongs to the DNA2/NAM7 helicase family.</text>
</comment>
<keyword evidence="3" id="KW-0378">Hydrolase</keyword>
<evidence type="ECO:0000313" key="8">
    <source>
        <dbReference type="Proteomes" id="UP000247150"/>
    </source>
</evidence>
<dbReference type="Proteomes" id="UP000247150">
    <property type="component" value="Unassembled WGS sequence"/>
</dbReference>
<dbReference type="GO" id="GO:0016787">
    <property type="term" value="F:hydrolase activity"/>
    <property type="evidence" value="ECO:0007669"/>
    <property type="project" value="UniProtKB-KW"/>
</dbReference>
<evidence type="ECO:0000256" key="4">
    <source>
        <dbReference type="ARBA" id="ARBA00022806"/>
    </source>
</evidence>
<dbReference type="AlphaFoldDB" id="A0A2V2ZTT0"/>
<dbReference type="EMBL" id="QGTW01000012">
    <property type="protein sequence ID" value="PWW25882.1"/>
    <property type="molecule type" value="Genomic_DNA"/>
</dbReference>
<organism evidence="7 8">
    <name type="scientific">Cytobacillus oceanisediminis</name>
    <dbReference type="NCBI Taxonomy" id="665099"/>
    <lineage>
        <taxon>Bacteria</taxon>
        <taxon>Bacillati</taxon>
        <taxon>Bacillota</taxon>
        <taxon>Bacilli</taxon>
        <taxon>Bacillales</taxon>
        <taxon>Bacillaceae</taxon>
        <taxon>Cytobacillus</taxon>
    </lineage>
</organism>
<dbReference type="OrthoDB" id="9757917at2"/>
<dbReference type="Gene3D" id="3.40.50.300">
    <property type="entry name" value="P-loop containing nucleotide triphosphate hydrolases"/>
    <property type="match status" value="2"/>
</dbReference>
<keyword evidence="2" id="KW-0547">Nucleotide-binding</keyword>